<evidence type="ECO:0000313" key="2">
    <source>
        <dbReference type="EMBL" id="CAF1466685.1"/>
    </source>
</evidence>
<dbReference type="Proteomes" id="UP000663877">
    <property type="component" value="Unassembled WGS sequence"/>
</dbReference>
<gene>
    <name evidence="1" type="ORF">BJG266_LOCUS26775</name>
    <name evidence="2" type="ORF">QVE165_LOCUS41296</name>
</gene>
<dbReference type="AlphaFoldDB" id="A0A814W7T5"/>
<keyword evidence="3" id="KW-1185">Reference proteome</keyword>
<accession>A0A814W7T5</accession>
<sequence>MEPAISVPDCSTWVHLDQVKIENELIEFNEITTNKIKLLVQKLMDTINHDRASSYYAPASNHTSTSSYGTASNYTATSYYAPTQMI</sequence>
<protein>
    <submittedName>
        <fullName evidence="1">Uncharacterized protein</fullName>
    </submittedName>
</protein>
<evidence type="ECO:0000313" key="1">
    <source>
        <dbReference type="EMBL" id="CAF1198785.1"/>
    </source>
</evidence>
<dbReference type="EMBL" id="CAJNOI010000231">
    <property type="protein sequence ID" value="CAF1198785.1"/>
    <property type="molecule type" value="Genomic_DNA"/>
</dbReference>
<proteinExistence type="predicted"/>
<organism evidence="1 4">
    <name type="scientific">Adineta steineri</name>
    <dbReference type="NCBI Taxonomy" id="433720"/>
    <lineage>
        <taxon>Eukaryota</taxon>
        <taxon>Metazoa</taxon>
        <taxon>Spiralia</taxon>
        <taxon>Gnathifera</taxon>
        <taxon>Rotifera</taxon>
        <taxon>Eurotatoria</taxon>
        <taxon>Bdelloidea</taxon>
        <taxon>Adinetida</taxon>
        <taxon>Adinetidae</taxon>
        <taxon>Adineta</taxon>
    </lineage>
</organism>
<reference evidence="1" key="1">
    <citation type="submission" date="2021-02" db="EMBL/GenBank/DDBJ databases">
        <authorList>
            <person name="Nowell W R."/>
        </authorList>
    </citation>
    <scope>NUCLEOTIDE SEQUENCE</scope>
</reference>
<dbReference type="EMBL" id="CAJNOM010000490">
    <property type="protein sequence ID" value="CAF1466685.1"/>
    <property type="molecule type" value="Genomic_DNA"/>
</dbReference>
<evidence type="ECO:0000313" key="4">
    <source>
        <dbReference type="Proteomes" id="UP000663877"/>
    </source>
</evidence>
<comment type="caution">
    <text evidence="1">The sequence shown here is derived from an EMBL/GenBank/DDBJ whole genome shotgun (WGS) entry which is preliminary data.</text>
</comment>
<name>A0A814W7T5_9BILA</name>
<dbReference type="Proteomes" id="UP000663832">
    <property type="component" value="Unassembled WGS sequence"/>
</dbReference>
<evidence type="ECO:0000313" key="3">
    <source>
        <dbReference type="Proteomes" id="UP000663832"/>
    </source>
</evidence>